<evidence type="ECO:0000313" key="2">
    <source>
        <dbReference type="EMBL" id="CAL5139840.1"/>
    </source>
</evidence>
<reference evidence="2" key="1">
    <citation type="submission" date="2024-06" db="EMBL/GenBank/DDBJ databases">
        <authorList>
            <person name="Liu X."/>
            <person name="Lenzi L."/>
            <person name="Haldenby T S."/>
            <person name="Uol C."/>
        </authorList>
    </citation>
    <scope>NUCLEOTIDE SEQUENCE</scope>
</reference>
<dbReference type="EMBL" id="CAXLJL010000667">
    <property type="protein sequence ID" value="CAL5139840.1"/>
    <property type="molecule type" value="Genomic_DNA"/>
</dbReference>
<name>A0AAV2TSS5_CALDB</name>
<evidence type="ECO:0000256" key="1">
    <source>
        <dbReference type="SAM" id="MobiDB-lite"/>
    </source>
</evidence>
<proteinExistence type="predicted"/>
<accession>A0AAV2TSS5</accession>
<organism evidence="2 3">
    <name type="scientific">Calicophoron daubneyi</name>
    <name type="common">Rumen fluke</name>
    <name type="synonym">Paramphistomum daubneyi</name>
    <dbReference type="NCBI Taxonomy" id="300641"/>
    <lineage>
        <taxon>Eukaryota</taxon>
        <taxon>Metazoa</taxon>
        <taxon>Spiralia</taxon>
        <taxon>Lophotrochozoa</taxon>
        <taxon>Platyhelminthes</taxon>
        <taxon>Trematoda</taxon>
        <taxon>Digenea</taxon>
        <taxon>Plagiorchiida</taxon>
        <taxon>Pronocephalata</taxon>
        <taxon>Paramphistomoidea</taxon>
        <taxon>Paramphistomidae</taxon>
        <taxon>Calicophoron</taxon>
    </lineage>
</organism>
<evidence type="ECO:0000313" key="3">
    <source>
        <dbReference type="Proteomes" id="UP001497525"/>
    </source>
</evidence>
<feature type="compositionally biased region" description="Basic and acidic residues" evidence="1">
    <location>
        <begin position="92"/>
        <end position="102"/>
    </location>
</feature>
<gene>
    <name evidence="2" type="ORF">CDAUBV1_LOCUS15040</name>
</gene>
<feature type="region of interest" description="Disordered" evidence="1">
    <location>
        <begin position="162"/>
        <end position="191"/>
    </location>
</feature>
<comment type="caution">
    <text evidence="2">The sequence shown here is derived from an EMBL/GenBank/DDBJ whole genome shotgun (WGS) entry which is preliminary data.</text>
</comment>
<sequence>MQYDMEGYRISRCFRAIGYYVREYCFPKNDDIFLLNRILSLLAKFLEANPSKTLDIPVVDSDLPIFELDEESGDTPADEVLESKGASAASDLQRDETPESDYMREKLTDYLATIEGDPDAEATLNLVLKLQERELLSMSSESSDEEEDEIITAIYRRVSMSASAPKPSSMQGEPSRGRKYQRSQSCRYARYPEPRRPAPIVRAFSLDFHCEVDENRGIAYGTGGALLGTIRRVVRQLNRVQCLRLTDLFLAVPDARRLILDLHETASTSLMDLNLMHLHKLSGDPTVQSFESLLAERTLPDPNGDSFWYLLDPRWLGARPVTLARILLQIWQLCSPV</sequence>
<feature type="compositionally biased region" description="Acidic residues" evidence="1">
    <location>
        <begin position="69"/>
        <end position="80"/>
    </location>
</feature>
<protein>
    <submittedName>
        <fullName evidence="2">Uncharacterized protein</fullName>
    </submittedName>
</protein>
<feature type="region of interest" description="Disordered" evidence="1">
    <location>
        <begin position="69"/>
        <end position="102"/>
    </location>
</feature>
<dbReference type="Proteomes" id="UP001497525">
    <property type="component" value="Unassembled WGS sequence"/>
</dbReference>
<dbReference type="AlphaFoldDB" id="A0AAV2TSS5"/>